<dbReference type="Gene3D" id="3.60.10.10">
    <property type="entry name" value="Endonuclease/exonuclease/phosphatase"/>
    <property type="match status" value="1"/>
</dbReference>
<dbReference type="InterPro" id="IPR036691">
    <property type="entry name" value="Endo/exonu/phosph_ase_sf"/>
</dbReference>
<proteinExistence type="predicted"/>
<gene>
    <name evidence="2" type="ORF">GSTUAT00001701001</name>
</gene>
<dbReference type="GO" id="GO:0003824">
    <property type="term" value="F:catalytic activity"/>
    <property type="evidence" value="ECO:0007669"/>
    <property type="project" value="InterPro"/>
</dbReference>
<evidence type="ECO:0000313" key="2">
    <source>
        <dbReference type="EMBL" id="CUS14188.1"/>
    </source>
</evidence>
<feature type="domain" description="Endonuclease/exonuclease/phosphatase" evidence="1">
    <location>
        <begin position="40"/>
        <end position="123"/>
    </location>
</feature>
<evidence type="ECO:0000313" key="3">
    <source>
        <dbReference type="Proteomes" id="UP001412239"/>
    </source>
</evidence>
<organism evidence="2 3">
    <name type="scientific">Tuber aestivum</name>
    <name type="common">summer truffle</name>
    <dbReference type="NCBI Taxonomy" id="59557"/>
    <lineage>
        <taxon>Eukaryota</taxon>
        <taxon>Fungi</taxon>
        <taxon>Dikarya</taxon>
        <taxon>Ascomycota</taxon>
        <taxon>Pezizomycotina</taxon>
        <taxon>Pezizomycetes</taxon>
        <taxon>Pezizales</taxon>
        <taxon>Tuberaceae</taxon>
        <taxon>Tuber</taxon>
    </lineage>
</organism>
<keyword evidence="3" id="KW-1185">Reference proteome</keyword>
<dbReference type="InterPro" id="IPR005135">
    <property type="entry name" value="Endo/exonuclease/phosphatase"/>
</dbReference>
<dbReference type="Proteomes" id="UP001412239">
    <property type="component" value="Unassembled WGS sequence"/>
</dbReference>
<dbReference type="Pfam" id="PF14529">
    <property type="entry name" value="Exo_endo_phos_2"/>
    <property type="match status" value="1"/>
</dbReference>
<reference evidence="2" key="1">
    <citation type="submission" date="2015-10" db="EMBL/GenBank/DDBJ databases">
        <authorList>
            <person name="Regsiter A."/>
            <person name="william w."/>
        </authorList>
    </citation>
    <scope>NUCLEOTIDE SEQUENCE</scope>
    <source>
        <strain evidence="2">Montdore</strain>
    </source>
</reference>
<accession>A0A292Q5K6</accession>
<name>A0A292Q5K6_9PEZI</name>
<dbReference type="AlphaFoldDB" id="A0A292Q5K6"/>
<evidence type="ECO:0000259" key="1">
    <source>
        <dbReference type="Pfam" id="PF14529"/>
    </source>
</evidence>
<sequence>MIVDVEKGGLKLRVCNIYNSGHEVQGWVMDRWPVGLAQEGDFNVHHEVWDAGCRAADARGIALLDTMDRERLCLLNQPGVCTWRRGSSESTLDLAWCNVDTHQMDVRWAVYENEDIGSDHEAIAVDILGQAEWVSSPIQESYITKEATEKEWEECVRAVEVVVREREGEWNQACEACDGSKLADLLGAALMAGMMAFRRKKMHWRSKGWWDKELGILRGTATRARRVWKQSVLQQDRDDALGYYKVCRNTYFRAIRTKKKKMWEDFVGERGREDLWQILRVVKGVRTTRLPELVTVQGSAVSFEEKE</sequence>
<dbReference type="SUPFAM" id="SSF56219">
    <property type="entry name" value="DNase I-like"/>
    <property type="match status" value="1"/>
</dbReference>
<protein>
    <recommendedName>
        <fullName evidence="1">Endonuclease/exonuclease/phosphatase domain-containing protein</fullName>
    </recommendedName>
</protein>
<dbReference type="EMBL" id="LN890961">
    <property type="protein sequence ID" value="CUS14188.1"/>
    <property type="molecule type" value="Genomic_DNA"/>
</dbReference>